<feature type="domain" description="VOC" evidence="1">
    <location>
        <begin position="6"/>
        <end position="116"/>
    </location>
</feature>
<keyword evidence="2" id="KW-0223">Dioxygenase</keyword>
<proteinExistence type="predicted"/>
<dbReference type="PROSITE" id="PS51819">
    <property type="entry name" value="VOC"/>
    <property type="match status" value="1"/>
</dbReference>
<organism evidence="2 3">
    <name type="scientific">Spirosoma fluviale</name>
    <dbReference type="NCBI Taxonomy" id="1597977"/>
    <lineage>
        <taxon>Bacteria</taxon>
        <taxon>Pseudomonadati</taxon>
        <taxon>Bacteroidota</taxon>
        <taxon>Cytophagia</taxon>
        <taxon>Cytophagales</taxon>
        <taxon>Cytophagaceae</taxon>
        <taxon>Spirosoma</taxon>
    </lineage>
</organism>
<protein>
    <submittedName>
        <fullName evidence="2">Catechol 2,3-dioxygenase</fullName>
    </submittedName>
</protein>
<dbReference type="EMBL" id="OCNH01000001">
    <property type="protein sequence ID" value="SOD79223.1"/>
    <property type="molecule type" value="Genomic_DNA"/>
</dbReference>
<evidence type="ECO:0000313" key="2">
    <source>
        <dbReference type="EMBL" id="SOD79223.1"/>
    </source>
</evidence>
<keyword evidence="2" id="KW-0560">Oxidoreductase</keyword>
<name>A0A286F7Q6_9BACT</name>
<dbReference type="InterPro" id="IPR029068">
    <property type="entry name" value="Glyas_Bleomycin-R_OHBP_Dase"/>
</dbReference>
<dbReference type="SUPFAM" id="SSF54593">
    <property type="entry name" value="Glyoxalase/Bleomycin resistance protein/Dihydroxybiphenyl dioxygenase"/>
    <property type="match status" value="1"/>
</dbReference>
<dbReference type="PANTHER" id="PTHR39175:SF1">
    <property type="entry name" value="FAMILY PROTEIN, PUTATIVE (AFU_ORTHOLOGUE AFUA_3G15060)-RELATED"/>
    <property type="match status" value="1"/>
</dbReference>
<dbReference type="GO" id="GO:0051213">
    <property type="term" value="F:dioxygenase activity"/>
    <property type="evidence" value="ECO:0007669"/>
    <property type="project" value="UniProtKB-KW"/>
</dbReference>
<dbReference type="Proteomes" id="UP000219452">
    <property type="component" value="Unassembled WGS sequence"/>
</dbReference>
<dbReference type="OrthoDB" id="9813630at2"/>
<evidence type="ECO:0000313" key="3">
    <source>
        <dbReference type="Proteomes" id="UP000219452"/>
    </source>
</evidence>
<gene>
    <name evidence="2" type="ORF">SAMN06269250_0863</name>
</gene>
<dbReference type="InterPro" id="IPR037523">
    <property type="entry name" value="VOC_core"/>
</dbReference>
<dbReference type="Gene3D" id="3.10.180.10">
    <property type="entry name" value="2,3-Dihydroxybiphenyl 1,2-Dioxygenase, domain 1"/>
    <property type="match status" value="1"/>
</dbReference>
<reference evidence="3" key="1">
    <citation type="submission" date="2017-09" db="EMBL/GenBank/DDBJ databases">
        <authorList>
            <person name="Varghese N."/>
            <person name="Submissions S."/>
        </authorList>
    </citation>
    <scope>NUCLEOTIDE SEQUENCE [LARGE SCALE GENOMIC DNA]</scope>
    <source>
        <strain evidence="3">DSM 29961</strain>
    </source>
</reference>
<dbReference type="RefSeq" id="WP_097124539.1">
    <property type="nucleotide sequence ID" value="NZ_OCNH01000001.1"/>
</dbReference>
<dbReference type="AlphaFoldDB" id="A0A286F7Q6"/>
<evidence type="ECO:0000259" key="1">
    <source>
        <dbReference type="PROSITE" id="PS51819"/>
    </source>
</evidence>
<dbReference type="PANTHER" id="PTHR39175">
    <property type="entry name" value="FAMILY PROTEIN, PUTATIVE (AFU_ORTHOLOGUE AFUA_3G15060)-RELATED"/>
    <property type="match status" value="1"/>
</dbReference>
<keyword evidence="3" id="KW-1185">Reference proteome</keyword>
<dbReference type="InterPro" id="IPR004360">
    <property type="entry name" value="Glyas_Fos-R_dOase_dom"/>
</dbReference>
<accession>A0A286F7Q6</accession>
<dbReference type="Pfam" id="PF00903">
    <property type="entry name" value="Glyoxalase"/>
    <property type="match status" value="1"/>
</dbReference>
<sequence>MIHFNRLDHILLCIPEGATASAREFYSNVLGLSEIPGNHPAGAIWFEIADIQLHLREEAGSSYSKRHPAFEVANLDEAREALAAQGVGIEYSSEIDGRQRFFFRDPFDNRIELLQFSA</sequence>